<proteinExistence type="predicted"/>
<gene>
    <name evidence="2" type="ORF">M513_08866</name>
    <name evidence="3" type="ORF">M514_08866</name>
</gene>
<dbReference type="AlphaFoldDB" id="A0A085LZ42"/>
<feature type="region of interest" description="Disordered" evidence="1">
    <location>
        <begin position="1"/>
        <end position="52"/>
    </location>
</feature>
<accession>A0A085LZ42</accession>
<reference evidence="2 4" key="1">
    <citation type="journal article" date="2014" name="Nat. Genet.">
        <title>Genome and transcriptome of the porcine whipworm Trichuris suis.</title>
        <authorList>
            <person name="Jex A.R."/>
            <person name="Nejsum P."/>
            <person name="Schwarz E.M."/>
            <person name="Hu L."/>
            <person name="Young N.D."/>
            <person name="Hall R.S."/>
            <person name="Korhonen P.K."/>
            <person name="Liao S."/>
            <person name="Thamsborg S."/>
            <person name="Xia J."/>
            <person name="Xu P."/>
            <person name="Wang S."/>
            <person name="Scheerlinck J.P."/>
            <person name="Hofmann A."/>
            <person name="Sternberg P.W."/>
            <person name="Wang J."/>
            <person name="Gasser R.B."/>
        </authorList>
    </citation>
    <scope>NUCLEOTIDE SEQUENCE [LARGE SCALE GENOMIC DNA]</scope>
    <source>
        <strain evidence="3">DCEP-RM93F</strain>
        <strain evidence="2">DCEP-RM93M</strain>
    </source>
</reference>
<dbReference type="EMBL" id="KL367519">
    <property type="protein sequence ID" value="KFD66907.1"/>
    <property type="molecule type" value="Genomic_DNA"/>
</dbReference>
<sequence length="120" mass="13417">MERRPHLRPQHEREFSRSPVAETKVTVWSAPDRVSGSAGKRSDPRLVSRPWEPSPSGPDMFWSFFPLRPVWVRPNAKSPYWPVSQLAPSQPSASHKLDSGPQVRHSKRMLSFGSGGSGAC</sequence>
<organism evidence="2 4">
    <name type="scientific">Trichuris suis</name>
    <name type="common">pig whipworm</name>
    <dbReference type="NCBI Taxonomy" id="68888"/>
    <lineage>
        <taxon>Eukaryota</taxon>
        <taxon>Metazoa</taxon>
        <taxon>Ecdysozoa</taxon>
        <taxon>Nematoda</taxon>
        <taxon>Enoplea</taxon>
        <taxon>Dorylaimia</taxon>
        <taxon>Trichinellida</taxon>
        <taxon>Trichuridae</taxon>
        <taxon>Trichuris</taxon>
    </lineage>
</organism>
<evidence type="ECO:0000313" key="4">
    <source>
        <dbReference type="Proteomes" id="UP000030764"/>
    </source>
</evidence>
<dbReference type="Proteomes" id="UP000030764">
    <property type="component" value="Unassembled WGS sequence"/>
</dbReference>
<dbReference type="Proteomes" id="UP000030758">
    <property type="component" value="Unassembled WGS sequence"/>
</dbReference>
<feature type="compositionally biased region" description="Basic and acidic residues" evidence="1">
    <location>
        <begin position="1"/>
        <end position="16"/>
    </location>
</feature>
<keyword evidence="4" id="KW-1185">Reference proteome</keyword>
<dbReference type="EMBL" id="KL363256">
    <property type="protein sequence ID" value="KFD50238.1"/>
    <property type="molecule type" value="Genomic_DNA"/>
</dbReference>
<evidence type="ECO:0000313" key="2">
    <source>
        <dbReference type="EMBL" id="KFD50238.1"/>
    </source>
</evidence>
<evidence type="ECO:0000313" key="3">
    <source>
        <dbReference type="EMBL" id="KFD66907.1"/>
    </source>
</evidence>
<evidence type="ECO:0000256" key="1">
    <source>
        <dbReference type="SAM" id="MobiDB-lite"/>
    </source>
</evidence>
<protein>
    <submittedName>
        <fullName evidence="2">Uncharacterized protein</fullName>
    </submittedName>
</protein>
<name>A0A085LZ42_9BILA</name>
<feature type="region of interest" description="Disordered" evidence="1">
    <location>
        <begin position="84"/>
        <end position="120"/>
    </location>
</feature>